<gene>
    <name evidence="1" type="ORF">ELB75_05465</name>
</gene>
<dbReference type="Proteomes" id="UP000282435">
    <property type="component" value="Chromosome"/>
</dbReference>
<accession>A0A3S9SJ79</accession>
<dbReference type="AlphaFoldDB" id="A0A3S9SJ79"/>
<name>A0A3S9SJ79_EIKCO</name>
<dbReference type="OrthoDB" id="51413at206351"/>
<dbReference type="RefSeq" id="WP_126983054.1">
    <property type="nucleotide sequence ID" value="NZ_CP034670.1"/>
</dbReference>
<evidence type="ECO:0000313" key="1">
    <source>
        <dbReference type="EMBL" id="AZR59519.1"/>
    </source>
</evidence>
<evidence type="ECO:0000313" key="2">
    <source>
        <dbReference type="Proteomes" id="UP000282435"/>
    </source>
</evidence>
<protein>
    <submittedName>
        <fullName evidence="1">Uncharacterized protein</fullName>
    </submittedName>
</protein>
<reference evidence="1 2" key="1">
    <citation type="submission" date="2018-12" db="EMBL/GenBank/DDBJ databases">
        <title>Genome sequencing of Eikenella corrodens KCOM 3110 (= JS217).</title>
        <authorList>
            <person name="Koo J.-K."/>
            <person name="Park S.-N."/>
            <person name="Lim Y.K."/>
        </authorList>
    </citation>
    <scope>NUCLEOTIDE SEQUENCE [LARGE SCALE GENOMIC DNA]</scope>
    <source>
        <strain evidence="1 2">KCOM 3110</strain>
    </source>
</reference>
<organism evidence="1 2">
    <name type="scientific">Eikenella corrodens</name>
    <dbReference type="NCBI Taxonomy" id="539"/>
    <lineage>
        <taxon>Bacteria</taxon>
        <taxon>Pseudomonadati</taxon>
        <taxon>Pseudomonadota</taxon>
        <taxon>Betaproteobacteria</taxon>
        <taxon>Neisseriales</taxon>
        <taxon>Neisseriaceae</taxon>
        <taxon>Eikenella</taxon>
    </lineage>
</organism>
<dbReference type="EMBL" id="CP034670">
    <property type="protein sequence ID" value="AZR59519.1"/>
    <property type="molecule type" value="Genomic_DNA"/>
</dbReference>
<sequence>MDFYIQPDNGYVIVRETGNVHNMLGICLSEKPESSVMLVGLDSDNFYKNKLDEKKIMRQVLMATSDIYAEFEKRFFIKKIQYVKTDSPPESIYRYLAFEILRSVVLNIEPKSEIILKEDNSDQLAISLL</sequence>
<proteinExistence type="predicted"/>